<proteinExistence type="predicted"/>
<accession>A0A2V3ILA3</accession>
<evidence type="ECO:0000313" key="1">
    <source>
        <dbReference type="EMBL" id="PXF42872.1"/>
    </source>
</evidence>
<dbReference type="EMBL" id="NBIV01000146">
    <property type="protein sequence ID" value="PXF42872.1"/>
    <property type="molecule type" value="Genomic_DNA"/>
</dbReference>
<evidence type="ECO:0000313" key="2">
    <source>
        <dbReference type="Proteomes" id="UP000247409"/>
    </source>
</evidence>
<dbReference type="Proteomes" id="UP000247409">
    <property type="component" value="Unassembled WGS sequence"/>
</dbReference>
<dbReference type="AlphaFoldDB" id="A0A2V3ILA3"/>
<dbReference type="OrthoDB" id="10678928at2759"/>
<name>A0A2V3ILA3_9FLOR</name>
<sequence>MCALLTPRSRNARDNHPRDELFCVLVSRFWKHQGGIASQRVLWIRSESVNSAGENDAGDQQFRIRNLGAQIVCGIMELCEEGPDAREDVSGGSESSENFGLLPDGSRYVVYRVMLYCDDFRPFSSVLPQGSAGGCYMLPIGLPTRCRCSRSAVRIISFTPPGVSTNEVLLHIIPDLVHSGAERVDGIDAFGDPVKIFTDVVGFVGDYPAAAHTTDVMGHNAAAPSTLYNSEGVQEVDQACTAFIQE</sequence>
<keyword evidence="2" id="KW-1185">Reference proteome</keyword>
<comment type="caution">
    <text evidence="1">The sequence shown here is derived from an EMBL/GenBank/DDBJ whole genome shotgun (WGS) entry which is preliminary data.</text>
</comment>
<organism evidence="1 2">
    <name type="scientific">Gracilariopsis chorda</name>
    <dbReference type="NCBI Taxonomy" id="448386"/>
    <lineage>
        <taxon>Eukaryota</taxon>
        <taxon>Rhodophyta</taxon>
        <taxon>Florideophyceae</taxon>
        <taxon>Rhodymeniophycidae</taxon>
        <taxon>Gracilariales</taxon>
        <taxon>Gracilariaceae</taxon>
        <taxon>Gracilariopsis</taxon>
    </lineage>
</organism>
<protein>
    <submittedName>
        <fullName evidence="1">Uncharacterized protein</fullName>
    </submittedName>
</protein>
<gene>
    <name evidence="1" type="ORF">BWQ96_07380</name>
</gene>
<reference evidence="1 2" key="1">
    <citation type="journal article" date="2018" name="Mol. Biol. Evol.">
        <title>Analysis of the draft genome of the red seaweed Gracilariopsis chorda provides insights into genome size evolution in Rhodophyta.</title>
        <authorList>
            <person name="Lee J."/>
            <person name="Yang E.C."/>
            <person name="Graf L."/>
            <person name="Yang J.H."/>
            <person name="Qiu H."/>
            <person name="Zel Zion U."/>
            <person name="Chan C.X."/>
            <person name="Stephens T.G."/>
            <person name="Weber A.P.M."/>
            <person name="Boo G.H."/>
            <person name="Boo S.M."/>
            <person name="Kim K.M."/>
            <person name="Shin Y."/>
            <person name="Jung M."/>
            <person name="Lee S.J."/>
            <person name="Yim H.S."/>
            <person name="Lee J.H."/>
            <person name="Bhattacharya D."/>
            <person name="Yoon H.S."/>
        </authorList>
    </citation>
    <scope>NUCLEOTIDE SEQUENCE [LARGE SCALE GENOMIC DNA]</scope>
    <source>
        <strain evidence="1 2">SKKU-2015</strain>
        <tissue evidence="1">Whole body</tissue>
    </source>
</reference>